<dbReference type="InterPro" id="IPR003673">
    <property type="entry name" value="CoA-Trfase_fam_III"/>
</dbReference>
<dbReference type="RefSeq" id="WP_083134276.1">
    <property type="nucleotide sequence ID" value="NZ_AP022607.1"/>
</dbReference>
<dbReference type="PANTHER" id="PTHR48228:SF5">
    <property type="entry name" value="ALPHA-METHYLACYL-COA RACEMASE"/>
    <property type="match status" value="1"/>
</dbReference>
<accession>A0A7I7WCV2</accession>
<dbReference type="Pfam" id="PF02515">
    <property type="entry name" value="CoA_transf_3"/>
    <property type="match status" value="1"/>
</dbReference>
<dbReference type="PANTHER" id="PTHR48228">
    <property type="entry name" value="SUCCINYL-COA--D-CITRAMALATE COA-TRANSFERASE"/>
    <property type="match status" value="1"/>
</dbReference>
<evidence type="ECO:0000313" key="4">
    <source>
        <dbReference type="Proteomes" id="UP000467379"/>
    </source>
</evidence>
<organism evidence="2 3">
    <name type="scientific">Mycobacterium branderi</name>
    <dbReference type="NCBI Taxonomy" id="43348"/>
    <lineage>
        <taxon>Bacteria</taxon>
        <taxon>Bacillati</taxon>
        <taxon>Actinomycetota</taxon>
        <taxon>Actinomycetes</taxon>
        <taxon>Mycobacteriales</taxon>
        <taxon>Mycobacteriaceae</taxon>
        <taxon>Mycobacterium</taxon>
    </lineage>
</organism>
<dbReference type="InterPro" id="IPR050509">
    <property type="entry name" value="CoA-transferase_III"/>
</dbReference>
<evidence type="ECO:0000313" key="3">
    <source>
        <dbReference type="Proteomes" id="UP000192441"/>
    </source>
</evidence>
<reference evidence="1" key="3">
    <citation type="submission" date="2020-02" db="EMBL/GenBank/DDBJ databases">
        <authorList>
            <person name="Matsumoto Y."/>
            <person name="Kinjo T."/>
            <person name="Motooka D."/>
            <person name="Nabeya D."/>
            <person name="Jung N."/>
            <person name="Uechi K."/>
            <person name="Horii T."/>
            <person name="Iida T."/>
            <person name="Fujita J."/>
            <person name="Nakamura S."/>
        </authorList>
    </citation>
    <scope>NUCLEOTIDE SEQUENCE</scope>
    <source>
        <strain evidence="1">JCM 12687</strain>
        <plasmid evidence="1">pJCM12687</plasmid>
    </source>
</reference>
<dbReference type="EMBL" id="AP022607">
    <property type="protein sequence ID" value="BBZ14950.1"/>
    <property type="molecule type" value="Genomic_DNA"/>
</dbReference>
<dbReference type="GO" id="GO:0016740">
    <property type="term" value="F:transferase activity"/>
    <property type="evidence" value="ECO:0007669"/>
    <property type="project" value="UniProtKB-KW"/>
</dbReference>
<evidence type="ECO:0000313" key="1">
    <source>
        <dbReference type="EMBL" id="BBZ14950.1"/>
    </source>
</evidence>
<dbReference type="Proteomes" id="UP000192441">
    <property type="component" value="Unassembled WGS sequence"/>
</dbReference>
<dbReference type="EMBL" id="MVHM01000027">
    <property type="protein sequence ID" value="ORA31831.1"/>
    <property type="molecule type" value="Genomic_DNA"/>
</dbReference>
<dbReference type="InterPro" id="IPR044855">
    <property type="entry name" value="CoA-Trfase_III_dom3_sf"/>
</dbReference>
<dbReference type="Gene3D" id="3.30.1540.10">
    <property type="entry name" value="formyl-coa transferase, domain 3"/>
    <property type="match status" value="1"/>
</dbReference>
<reference evidence="1 4" key="2">
    <citation type="journal article" date="2019" name="Emerg. Microbes Infect.">
        <title>Comprehensive subspecies identification of 175 nontuberculous mycobacteria species based on 7547 genomic profiles.</title>
        <authorList>
            <person name="Matsumoto Y."/>
            <person name="Kinjo T."/>
            <person name="Motooka D."/>
            <person name="Nabeya D."/>
            <person name="Jung N."/>
            <person name="Uechi K."/>
            <person name="Horii T."/>
            <person name="Iida T."/>
            <person name="Fujita J."/>
            <person name="Nakamura S."/>
        </authorList>
    </citation>
    <scope>NUCLEOTIDE SEQUENCE [LARGE SCALE GENOMIC DNA]</scope>
    <source>
        <strain evidence="1 4">JCM 12687</strain>
        <plasmid evidence="1">pJCM12687</plasmid>
    </source>
</reference>
<protein>
    <submittedName>
        <fullName evidence="2">CoA transferase</fullName>
    </submittedName>
</protein>
<dbReference type="OrthoDB" id="3564496at2"/>
<geneLocation type="plasmid" evidence="1 4">
    <name>pJCM12687</name>
</geneLocation>
<keyword evidence="4" id="KW-1185">Reference proteome</keyword>
<proteinExistence type="predicted"/>
<reference evidence="2 3" key="1">
    <citation type="submission" date="2016-12" db="EMBL/GenBank/DDBJ databases">
        <title>The new phylogeny of genus Mycobacterium.</title>
        <authorList>
            <person name="Tortoli E."/>
            <person name="Trovato A."/>
            <person name="Cirillo D.M."/>
        </authorList>
    </citation>
    <scope>NUCLEOTIDE SEQUENCE [LARGE SCALE GENOMIC DNA]</scope>
    <source>
        <strain evidence="2 3">DSM 44624</strain>
    </source>
</reference>
<dbReference type="InterPro" id="IPR023606">
    <property type="entry name" value="CoA-Trfase_III_dom_1_sf"/>
</dbReference>
<dbReference type="AlphaFoldDB" id="A0A7I7WCV2"/>
<dbReference type="Proteomes" id="UP000467379">
    <property type="component" value="Plasmid pJCM12687"/>
</dbReference>
<keyword evidence="1" id="KW-0614">Plasmid</keyword>
<keyword evidence="2" id="KW-0808">Transferase</keyword>
<dbReference type="Gene3D" id="3.40.50.10540">
    <property type="entry name" value="Crotonobetainyl-coa:carnitine coa-transferase, domain 1"/>
    <property type="match status" value="1"/>
</dbReference>
<sequence>MGLLSGIKVLESAQLFNGDTLGALLGDLGADVVKIESPFRGDYLRDFLGQVTPHNSPAHLQVNKNKRSIALDLRNEQGRDVFWRLLASADVFVDGNSADAMSKLGVGYQQQRARRPEIVYCQYTGYGATGPYATIPTHGQMMNAAAGATLVEMDDAGFVRPYRGPQPFNGIASGGEGTSAGATFAALHVAAALFQRERSGEGCYIDVAASEAVISSAWIAATYQLNDDRIADRRSLPDPVSPDGTASAKYQFYRTSDNKFVLFCCIEPAFWANFCRLANREDLIAESGSGPVDFAVAADADQTLRREIQKVIETRTQAEWVTLAAEHDLAIGPALQHNELRSDPQLSARGAFIDTTHPVAGPFTHVTLPALVNGRRSTDIRCHAPALGEQTDEILTEIGLDRKAIAALRGAGVVAGPAT</sequence>
<gene>
    <name evidence="2" type="ORF">BST20_25900</name>
    <name evidence="1" type="ORF">MBRA_51450</name>
</gene>
<name>A0A7I7WCV2_9MYCO</name>
<dbReference type="SUPFAM" id="SSF89796">
    <property type="entry name" value="CoA-transferase family III (CaiB/BaiF)"/>
    <property type="match status" value="1"/>
</dbReference>
<evidence type="ECO:0000313" key="2">
    <source>
        <dbReference type="EMBL" id="ORA31831.1"/>
    </source>
</evidence>